<gene>
    <name evidence="1" type="ORF">GCM10010319_03890</name>
</gene>
<proteinExistence type="predicted"/>
<accession>A0ABN0WAT0</accession>
<organism evidence="1 2">
    <name type="scientific">Streptomyces blastmyceticus</name>
    <dbReference type="NCBI Taxonomy" id="68180"/>
    <lineage>
        <taxon>Bacteria</taxon>
        <taxon>Bacillati</taxon>
        <taxon>Actinomycetota</taxon>
        <taxon>Actinomycetes</taxon>
        <taxon>Kitasatosporales</taxon>
        <taxon>Streptomycetaceae</taxon>
        <taxon>Streptomyces</taxon>
    </lineage>
</organism>
<evidence type="ECO:0000313" key="1">
    <source>
        <dbReference type="EMBL" id="GAA0331136.1"/>
    </source>
</evidence>
<evidence type="ECO:0000313" key="2">
    <source>
        <dbReference type="Proteomes" id="UP001500063"/>
    </source>
</evidence>
<sequence>MDEQSWRPHALPGEPYHTTDTCSGCGSVVQGIHGRWTCPNCGACSPYQEPPEGWATEITAEELATNTVGYDV</sequence>
<dbReference type="EMBL" id="BAAABW010000001">
    <property type="protein sequence ID" value="GAA0331136.1"/>
    <property type="molecule type" value="Genomic_DNA"/>
</dbReference>
<keyword evidence="2" id="KW-1185">Reference proteome</keyword>
<name>A0ABN0WAT0_9ACTN</name>
<dbReference type="RefSeq" id="WP_301887156.1">
    <property type="nucleotide sequence ID" value="NZ_BAAABW010000001.1"/>
</dbReference>
<reference evidence="1 2" key="1">
    <citation type="journal article" date="2019" name="Int. J. Syst. Evol. Microbiol.">
        <title>The Global Catalogue of Microorganisms (GCM) 10K type strain sequencing project: providing services to taxonomists for standard genome sequencing and annotation.</title>
        <authorList>
            <consortium name="The Broad Institute Genomics Platform"/>
            <consortium name="The Broad Institute Genome Sequencing Center for Infectious Disease"/>
            <person name="Wu L."/>
            <person name="Ma J."/>
        </authorList>
    </citation>
    <scope>NUCLEOTIDE SEQUENCE [LARGE SCALE GENOMIC DNA]</scope>
    <source>
        <strain evidence="1 2">JCM 4565</strain>
    </source>
</reference>
<comment type="caution">
    <text evidence="1">The sequence shown here is derived from an EMBL/GenBank/DDBJ whole genome shotgun (WGS) entry which is preliminary data.</text>
</comment>
<protein>
    <submittedName>
        <fullName evidence="1">Uncharacterized protein</fullName>
    </submittedName>
</protein>
<dbReference type="Proteomes" id="UP001500063">
    <property type="component" value="Unassembled WGS sequence"/>
</dbReference>